<reference evidence="3 4" key="1">
    <citation type="submission" date="2020-04" db="EMBL/GenBank/DDBJ databases">
        <title>Gordonia sp. nov. TBRC 11910.</title>
        <authorList>
            <person name="Suriyachadkun C."/>
        </authorList>
    </citation>
    <scope>NUCLEOTIDE SEQUENCE [LARGE SCALE GENOMIC DNA]</scope>
    <source>
        <strain evidence="3 4">TBRC 11910</strain>
    </source>
</reference>
<dbReference type="EMBL" id="JABBNB010000007">
    <property type="protein sequence ID" value="NMO01361.1"/>
    <property type="molecule type" value="Genomic_DNA"/>
</dbReference>
<evidence type="ECO:0000256" key="1">
    <source>
        <dbReference type="SAM" id="Phobius"/>
    </source>
</evidence>
<sequence length="139" mass="15046">MSDTETSETVELPVTIRISGVAYLAVLLTALVAIVIAGINLVALGWVLLIPVALAYWIYRLRTVVTDDGLRVVSTLRTTDIAWSQLDGLQFPKWGPARAVRTDKSFVRLPAVGFGDLPLLSLASRGRIPDPFDGVDDLA</sequence>
<feature type="domain" description="Low molecular weight protein antigen 6 PH" evidence="2">
    <location>
        <begin position="60"/>
        <end position="130"/>
    </location>
</feature>
<protein>
    <submittedName>
        <fullName evidence="3">PH domain-containing protein</fullName>
    </submittedName>
</protein>
<keyword evidence="1" id="KW-0472">Membrane</keyword>
<accession>A0A848KYT1</accession>
<keyword evidence="1" id="KW-1133">Transmembrane helix</keyword>
<dbReference type="AlphaFoldDB" id="A0A848KYT1"/>
<feature type="transmembrane region" description="Helical" evidence="1">
    <location>
        <begin position="20"/>
        <end position="53"/>
    </location>
</feature>
<evidence type="ECO:0000313" key="4">
    <source>
        <dbReference type="Proteomes" id="UP000550729"/>
    </source>
</evidence>
<keyword evidence="1" id="KW-0812">Transmembrane</keyword>
<dbReference type="Proteomes" id="UP000550729">
    <property type="component" value="Unassembled WGS sequence"/>
</dbReference>
<keyword evidence="4" id="KW-1185">Reference proteome</keyword>
<evidence type="ECO:0000313" key="3">
    <source>
        <dbReference type="EMBL" id="NMO01361.1"/>
    </source>
</evidence>
<evidence type="ECO:0000259" key="2">
    <source>
        <dbReference type="Pfam" id="PF10756"/>
    </source>
</evidence>
<dbReference type="InterPro" id="IPR019692">
    <property type="entry name" value="CFP-6_PH"/>
</dbReference>
<proteinExistence type="predicted"/>
<comment type="caution">
    <text evidence="3">The sequence shown here is derived from an EMBL/GenBank/DDBJ whole genome shotgun (WGS) entry which is preliminary data.</text>
</comment>
<organism evidence="3 4">
    <name type="scientific">Gordonia asplenii</name>
    <dbReference type="NCBI Taxonomy" id="2725283"/>
    <lineage>
        <taxon>Bacteria</taxon>
        <taxon>Bacillati</taxon>
        <taxon>Actinomycetota</taxon>
        <taxon>Actinomycetes</taxon>
        <taxon>Mycobacteriales</taxon>
        <taxon>Gordoniaceae</taxon>
        <taxon>Gordonia</taxon>
    </lineage>
</organism>
<name>A0A848KYT1_9ACTN</name>
<dbReference type="RefSeq" id="WP_170193855.1">
    <property type="nucleotide sequence ID" value="NZ_JABBNB010000007.1"/>
</dbReference>
<gene>
    <name evidence="3" type="ORF">HH308_09055</name>
</gene>
<dbReference type="Pfam" id="PF10756">
    <property type="entry name" value="bPH_6"/>
    <property type="match status" value="1"/>
</dbReference>